<dbReference type="Proteomes" id="UP000323011">
    <property type="component" value="Unassembled WGS sequence"/>
</dbReference>
<evidence type="ECO:0000313" key="3">
    <source>
        <dbReference type="Proteomes" id="UP000323011"/>
    </source>
</evidence>
<dbReference type="AlphaFoldDB" id="A0A5A8CKJ0"/>
<evidence type="ECO:0000256" key="1">
    <source>
        <dbReference type="SAM" id="MobiDB-lite"/>
    </source>
</evidence>
<name>A0A5A8CKJ0_CAFRO</name>
<reference evidence="2 3" key="1">
    <citation type="submission" date="2019-07" db="EMBL/GenBank/DDBJ databases">
        <title>Genomes of Cafeteria roenbergensis.</title>
        <authorList>
            <person name="Fischer M.G."/>
            <person name="Hackl T."/>
            <person name="Roman M."/>
        </authorList>
    </citation>
    <scope>NUCLEOTIDE SEQUENCE [LARGE SCALE GENOMIC DNA]</scope>
    <source>
        <strain evidence="2 3">BVI</strain>
    </source>
</reference>
<keyword evidence="3" id="KW-1185">Reference proteome</keyword>
<evidence type="ECO:0000313" key="2">
    <source>
        <dbReference type="EMBL" id="KAA0153623.1"/>
    </source>
</evidence>
<organism evidence="2 3">
    <name type="scientific">Cafeteria roenbergensis</name>
    <name type="common">Marine flagellate</name>
    <dbReference type="NCBI Taxonomy" id="33653"/>
    <lineage>
        <taxon>Eukaryota</taxon>
        <taxon>Sar</taxon>
        <taxon>Stramenopiles</taxon>
        <taxon>Bigyra</taxon>
        <taxon>Opalozoa</taxon>
        <taxon>Bicosoecida</taxon>
        <taxon>Cafeteriaceae</taxon>
        <taxon>Cafeteria</taxon>
    </lineage>
</organism>
<sequence>MADLLAEGLPVPTLTVDAAAPDRVADAVSLEHGQAILAGSCGLWQAACLEQERNARDSDLESNLDDARSSSDAASDGAEAQEDRVDDDFDSHGHDTDASGSEAGDEGSELHAVLAALSADLRNALEEGKQASSQARRAPELGGSRIGEGVASDSDGDFAVAADDSQDSGDSDSDSDASSWSTDGPDHASSH</sequence>
<gene>
    <name evidence="2" type="ORF">FNF29_03011</name>
</gene>
<feature type="compositionally biased region" description="Basic and acidic residues" evidence="1">
    <location>
        <begin position="55"/>
        <end position="69"/>
    </location>
</feature>
<feature type="region of interest" description="Disordered" evidence="1">
    <location>
        <begin position="125"/>
        <end position="191"/>
    </location>
</feature>
<feature type="region of interest" description="Disordered" evidence="1">
    <location>
        <begin position="55"/>
        <end position="112"/>
    </location>
</feature>
<dbReference type="EMBL" id="VLTN01000015">
    <property type="protein sequence ID" value="KAA0153623.1"/>
    <property type="molecule type" value="Genomic_DNA"/>
</dbReference>
<feature type="compositionally biased region" description="Acidic residues" evidence="1">
    <location>
        <begin position="164"/>
        <end position="175"/>
    </location>
</feature>
<accession>A0A5A8CKJ0</accession>
<comment type="caution">
    <text evidence="2">The sequence shown here is derived from an EMBL/GenBank/DDBJ whole genome shotgun (WGS) entry which is preliminary data.</text>
</comment>
<proteinExistence type="predicted"/>
<protein>
    <submittedName>
        <fullName evidence="2">Uncharacterized protein</fullName>
    </submittedName>
</protein>